<name>A0ACC0JDP1_CHOFU</name>
<dbReference type="Proteomes" id="UP001064048">
    <property type="component" value="Chromosome 10"/>
</dbReference>
<evidence type="ECO:0000313" key="1">
    <source>
        <dbReference type="EMBL" id="KAI8422194.1"/>
    </source>
</evidence>
<proteinExistence type="predicted"/>
<sequence length="949" mass="111828">MSNSIISKCLLTKGYSAVIGTRNVRSFSKGSKYDVVVIGGGIVGAASARELLIRYPDIKIALLEKEHRVAHHQSGSNSGVIHAGIYYKPGSLKAKLCVQGHALAYEYCDKKNIPYLKCGKLIVATERSEVSRLLNLYERGQRNGVKDMELMDKQQMKEIEPHCEGLQGIWSPHTGIVNWGKVTESFVEDFVERGGHKYLNFEVRKFAEAQDSDYPIIITDEKGQEVRASHVLTCCGLHSDTIAVLTGCPEEPKIIPFRGEYLYIVKEKSDIVKANIYPVPDPRFPFLGVHLTPRIDGRIIVGPNAILAFAKEGYKWGDINMQELKEIFRFHGFRKVAMKYAGFGMKEMARSWLVPLQVAQLRKFVLSLTTADVKDTHIHGSFTHNHGQRPLDQLELKQNVIEEFDEIDESRTISIQYKYHSQLENEVKEEIMQENEEENVVEPTDYSDLSIANSRQLAIGTQINDLQSVLIMMAMNSNSNEDEEPDMNETRSDLLRESPENPEDLVLISNSIQKEARPDFLNITQMKIIVTDRQRILMNKYIKKWRNYVNKRKEYIAQQRQEAINNFFEKLEKKKTDLKNPNEVANKSKQLARDYSTYQHRYKMQKHIIALQKAKLEEQNRMIDELKYNKIIEASKHSVDAMKEEVRRTYFEMDRNLKPKIKLLTNELKIQEIEEPSLVLHCLKVPQFLQRMEKRAREREEKHAMIRERRKQMEEERIRLKQQAELAKLEMDKEEKFKRIKELREKRKKERMESIRKKQYADRMRSLIVMADLHYERTLMAKYCIRPLKKLMELKRDNMEKAKAHYKFQLKKNVFLHWMFYTEDMWMERNYKAEKFYRTKILKLIFAAFKENHHEYVLQKQVAEDYYDLYVTQLIFRKLREGIAVIKKEIELKMEKAKLYHNRNLLFKILTCWRTLPALNAIKREQEARKARWREKVLQVVPDYTPPEE</sequence>
<accession>A0ACC0JDP1</accession>
<organism evidence="1 2">
    <name type="scientific">Choristoneura fumiferana</name>
    <name type="common">Spruce budworm moth</name>
    <name type="synonym">Archips fumiferana</name>
    <dbReference type="NCBI Taxonomy" id="7141"/>
    <lineage>
        <taxon>Eukaryota</taxon>
        <taxon>Metazoa</taxon>
        <taxon>Ecdysozoa</taxon>
        <taxon>Arthropoda</taxon>
        <taxon>Hexapoda</taxon>
        <taxon>Insecta</taxon>
        <taxon>Pterygota</taxon>
        <taxon>Neoptera</taxon>
        <taxon>Endopterygota</taxon>
        <taxon>Lepidoptera</taxon>
        <taxon>Glossata</taxon>
        <taxon>Ditrysia</taxon>
        <taxon>Tortricoidea</taxon>
        <taxon>Tortricidae</taxon>
        <taxon>Tortricinae</taxon>
        <taxon>Choristoneura</taxon>
    </lineage>
</organism>
<comment type="caution">
    <text evidence="1">The sequence shown here is derived from an EMBL/GenBank/DDBJ whole genome shotgun (WGS) entry which is preliminary data.</text>
</comment>
<gene>
    <name evidence="1" type="ORF">MSG28_006098</name>
</gene>
<keyword evidence="2" id="KW-1185">Reference proteome</keyword>
<evidence type="ECO:0000313" key="2">
    <source>
        <dbReference type="Proteomes" id="UP001064048"/>
    </source>
</evidence>
<reference evidence="1 2" key="1">
    <citation type="journal article" date="2022" name="Genome Biol. Evol.">
        <title>The Spruce Budworm Genome: Reconstructing the Evolutionary History of Antifreeze Proteins.</title>
        <authorList>
            <person name="Beliveau C."/>
            <person name="Gagne P."/>
            <person name="Picq S."/>
            <person name="Vernygora O."/>
            <person name="Keeling C.I."/>
            <person name="Pinkney K."/>
            <person name="Doucet D."/>
            <person name="Wen F."/>
            <person name="Johnston J.S."/>
            <person name="Maaroufi H."/>
            <person name="Boyle B."/>
            <person name="Laroche J."/>
            <person name="Dewar K."/>
            <person name="Juretic N."/>
            <person name="Blackburn G."/>
            <person name="Nisole A."/>
            <person name="Brunet B."/>
            <person name="Brandao M."/>
            <person name="Lumley L."/>
            <person name="Duan J."/>
            <person name="Quan G."/>
            <person name="Lucarotti C.J."/>
            <person name="Roe A.D."/>
            <person name="Sperling F.A.H."/>
            <person name="Levesque R.C."/>
            <person name="Cusson M."/>
        </authorList>
    </citation>
    <scope>NUCLEOTIDE SEQUENCE [LARGE SCALE GENOMIC DNA]</scope>
    <source>
        <strain evidence="1">Glfc:IPQL:Cfum</strain>
    </source>
</reference>
<dbReference type="EMBL" id="CM046110">
    <property type="protein sequence ID" value="KAI8422194.1"/>
    <property type="molecule type" value="Genomic_DNA"/>
</dbReference>
<protein>
    <submittedName>
        <fullName evidence="1">Uncharacterized protein</fullName>
    </submittedName>
</protein>